<evidence type="ECO:0000256" key="1">
    <source>
        <dbReference type="SAM" id="MobiDB-lite"/>
    </source>
</evidence>
<proteinExistence type="predicted"/>
<evidence type="ECO:0000313" key="3">
    <source>
        <dbReference type="Proteomes" id="UP000288859"/>
    </source>
</evidence>
<dbReference type="Proteomes" id="UP000288859">
    <property type="component" value="Unassembled WGS sequence"/>
</dbReference>
<comment type="caution">
    <text evidence="2">The sequence shown here is derived from an EMBL/GenBank/DDBJ whole genome shotgun (WGS) entry which is preliminary data.</text>
</comment>
<organism evidence="2 3">
    <name type="scientific">Exophiala mesophila</name>
    <name type="common">Black yeast-like fungus</name>
    <dbReference type="NCBI Taxonomy" id="212818"/>
    <lineage>
        <taxon>Eukaryota</taxon>
        <taxon>Fungi</taxon>
        <taxon>Dikarya</taxon>
        <taxon>Ascomycota</taxon>
        <taxon>Pezizomycotina</taxon>
        <taxon>Eurotiomycetes</taxon>
        <taxon>Chaetothyriomycetidae</taxon>
        <taxon>Chaetothyriales</taxon>
        <taxon>Herpotrichiellaceae</taxon>
        <taxon>Exophiala</taxon>
    </lineage>
</organism>
<name>A0A438MUA8_EXOME</name>
<accession>A0A438MUA8</accession>
<sequence length="319" mass="37168">MARARKTRLHRAECQPEQREFLEQYELEQQYKFQPPRYHDQEFQQPADNHNPIQRFEILKSTPVGLIFPQNVQYQLRRLDAKSSFVEQPNTTSEFVSNDVKWWKQKYLLPPTVKIFASRLGSMTNQQTTEISHQGTRSRQNRKSKISEFEKCQPPATDPYPFAVIKYPGWQGVTQFTIDLTLYHMTELMHYDPATVPEPAADLRTRWRIKRLGFSRQYTISPVPSNSSTPILKWRSSKTILDIPEVQDGYPKANGNLKLEDADANLIAVYKQRRDWDVLGSITVFTDRLRDGATIELVFASCLGIVTYERLGWQNGFGY</sequence>
<feature type="region of interest" description="Disordered" evidence="1">
    <location>
        <begin position="126"/>
        <end position="153"/>
    </location>
</feature>
<dbReference type="EMBL" id="NAJM01000050">
    <property type="protein sequence ID" value="RVX67269.1"/>
    <property type="molecule type" value="Genomic_DNA"/>
</dbReference>
<dbReference type="AlphaFoldDB" id="A0A438MUA8"/>
<dbReference type="VEuPathDB" id="FungiDB:PV10_06857"/>
<evidence type="ECO:0000313" key="2">
    <source>
        <dbReference type="EMBL" id="RVX67269.1"/>
    </source>
</evidence>
<gene>
    <name evidence="2" type="ORF">B0A52_09306</name>
</gene>
<reference evidence="2 3" key="1">
    <citation type="submission" date="2017-03" db="EMBL/GenBank/DDBJ databases">
        <title>Genomes of endolithic fungi from Antarctica.</title>
        <authorList>
            <person name="Coleine C."/>
            <person name="Masonjones S."/>
            <person name="Stajich J.E."/>
        </authorList>
    </citation>
    <scope>NUCLEOTIDE SEQUENCE [LARGE SCALE GENOMIC DNA]</scope>
    <source>
        <strain evidence="2 3">CCFEE 6314</strain>
    </source>
</reference>
<feature type="compositionally biased region" description="Polar residues" evidence="1">
    <location>
        <begin position="126"/>
        <end position="138"/>
    </location>
</feature>
<dbReference type="OrthoDB" id="5417695at2759"/>
<protein>
    <submittedName>
        <fullName evidence="2">Uncharacterized protein</fullName>
    </submittedName>
</protein>